<accession>A0A420Y604</accession>
<dbReference type="Proteomes" id="UP000275385">
    <property type="component" value="Unassembled WGS sequence"/>
</dbReference>
<sequence>MSLNLVNLPPEILLNISNILDVSHPPSLVAFARSSRGCYGVASPCLFRTIKLIYQGNQQLVQEVRRWQQLLRRDCGLAHVRKLILCDHDVDGPKSKMRREHGLPSTCYLSLTRCERYEDVLELRSSWDLYRGWVAPDDSTISEDDWETVGHLIRQLTGLTDVLYAYDAQLPPSFWQLLIDKNCRIHHYTFDDQALVTAATVLPCLYSIGQRNAKRPSQDVIRRLLSHRQRIPDLRRSFACLFADSLGNYTGDGIKDSDGFTSAPECLQIDRSNKPFDSFPPFSIPLSVVTQSTFGNLSALRTLKLNVPVEHELLPPPDQFPSLATLSFTCMTSPASPSYWEVVGAFLRHLPCLTTLRLTDWKRSISVVPVLHPELRILDLSTHLVRCQDPLRNDHILGLAELCPHLEELTIEIRRSRGDAFEIALYRALGRLPRLQHLCLKLDASPAPFISVVEPDGSLRQDTAVESWFDAWDTEYVRHGLNPHRRGHIRDVFVNSAIDAALAKSIFEVVDSAKRGIQGRGPVLPLESLTASAFGGLEFARRRAMIPPTVKLRPFLTALDRKWLVQREVRDDARDVLHVRELDRERREERMAEMLQRLSVYTSDLKEGILEIWKRTWSTGEHEGGGETGPVRRRSARLAARASGATAQPGLEPECPPVEDAWWDIWKSWPLALDF</sequence>
<dbReference type="OrthoDB" id="3945550at2759"/>
<gene>
    <name evidence="1" type="ORF">DL546_005376</name>
</gene>
<dbReference type="STRING" id="177199.A0A420Y604"/>
<dbReference type="InterPro" id="IPR032675">
    <property type="entry name" value="LRR_dom_sf"/>
</dbReference>
<name>A0A420Y604_9PEZI</name>
<dbReference type="AlphaFoldDB" id="A0A420Y604"/>
<keyword evidence="2" id="KW-1185">Reference proteome</keyword>
<evidence type="ECO:0000313" key="2">
    <source>
        <dbReference type="Proteomes" id="UP000275385"/>
    </source>
</evidence>
<dbReference type="SUPFAM" id="SSF52047">
    <property type="entry name" value="RNI-like"/>
    <property type="match status" value="1"/>
</dbReference>
<comment type="caution">
    <text evidence="1">The sequence shown here is derived from an EMBL/GenBank/DDBJ whole genome shotgun (WGS) entry which is preliminary data.</text>
</comment>
<dbReference type="EMBL" id="QVQW01000045">
    <property type="protein sequence ID" value="RKU43267.1"/>
    <property type="molecule type" value="Genomic_DNA"/>
</dbReference>
<evidence type="ECO:0000313" key="1">
    <source>
        <dbReference type="EMBL" id="RKU43267.1"/>
    </source>
</evidence>
<reference evidence="1 2" key="1">
    <citation type="submission" date="2018-08" db="EMBL/GenBank/DDBJ databases">
        <title>Draft genome of the lignicolous fungus Coniochaeta pulveracea.</title>
        <authorList>
            <person name="Borstlap C.J."/>
            <person name="De Witt R.N."/>
            <person name="Botha A."/>
            <person name="Volschenk H."/>
        </authorList>
    </citation>
    <scope>NUCLEOTIDE SEQUENCE [LARGE SCALE GENOMIC DNA]</scope>
    <source>
        <strain evidence="1 2">CAB683</strain>
    </source>
</reference>
<proteinExistence type="predicted"/>
<protein>
    <recommendedName>
        <fullName evidence="3">F-box domain-containing protein</fullName>
    </recommendedName>
</protein>
<dbReference type="Gene3D" id="3.80.10.10">
    <property type="entry name" value="Ribonuclease Inhibitor"/>
    <property type="match status" value="1"/>
</dbReference>
<evidence type="ECO:0008006" key="3">
    <source>
        <dbReference type="Google" id="ProtNLM"/>
    </source>
</evidence>
<organism evidence="1 2">
    <name type="scientific">Coniochaeta pulveracea</name>
    <dbReference type="NCBI Taxonomy" id="177199"/>
    <lineage>
        <taxon>Eukaryota</taxon>
        <taxon>Fungi</taxon>
        <taxon>Dikarya</taxon>
        <taxon>Ascomycota</taxon>
        <taxon>Pezizomycotina</taxon>
        <taxon>Sordariomycetes</taxon>
        <taxon>Sordariomycetidae</taxon>
        <taxon>Coniochaetales</taxon>
        <taxon>Coniochaetaceae</taxon>
        <taxon>Coniochaeta</taxon>
    </lineage>
</organism>